<name>A0A224YKP7_9ACAR</name>
<dbReference type="AlphaFoldDB" id="A0A224YKP7"/>
<accession>A0A224YKP7</accession>
<evidence type="ECO:0000313" key="1">
    <source>
        <dbReference type="EMBL" id="MAA14793.1"/>
    </source>
</evidence>
<reference evidence="1" key="1">
    <citation type="journal article" date="2017" name="Parasit. Vectors">
        <title>Sialotranscriptomics of Rhipicephalus zambeziensis reveals intricate expression profiles of secretory proteins and suggests tight temporal transcriptional regulation during blood-feeding.</title>
        <authorList>
            <person name="de Castro M.H."/>
            <person name="de Klerk D."/>
            <person name="Pienaar R."/>
            <person name="Rees D.J.G."/>
            <person name="Mans B.J."/>
        </authorList>
    </citation>
    <scope>NUCLEOTIDE SEQUENCE</scope>
    <source>
        <tissue evidence="1">Salivary glands</tissue>
    </source>
</reference>
<sequence>MRSKSCCANHAHGPIVSPQSKSIMTVCCSRVFVAEREKNCGIFQRVRNTYTCLIFYSIIFLSFTFKVSVTVGCEGKWGACSFPSTRDCSS</sequence>
<dbReference type="EMBL" id="GFPF01003647">
    <property type="protein sequence ID" value="MAA14793.1"/>
    <property type="molecule type" value="Transcribed_RNA"/>
</dbReference>
<proteinExistence type="predicted"/>
<protein>
    <submittedName>
        <fullName evidence="1">Uncharacterized protein</fullName>
    </submittedName>
</protein>
<organism evidence="1">
    <name type="scientific">Rhipicephalus zambeziensis</name>
    <dbReference type="NCBI Taxonomy" id="60191"/>
    <lineage>
        <taxon>Eukaryota</taxon>
        <taxon>Metazoa</taxon>
        <taxon>Ecdysozoa</taxon>
        <taxon>Arthropoda</taxon>
        <taxon>Chelicerata</taxon>
        <taxon>Arachnida</taxon>
        <taxon>Acari</taxon>
        <taxon>Parasitiformes</taxon>
        <taxon>Ixodida</taxon>
        <taxon>Ixodoidea</taxon>
        <taxon>Ixodidae</taxon>
        <taxon>Rhipicephalinae</taxon>
        <taxon>Rhipicephalus</taxon>
        <taxon>Rhipicephalus</taxon>
    </lineage>
</organism>